<dbReference type="PIRSF" id="PIRSF006060">
    <property type="entry name" value="AA_transporter"/>
    <property type="match status" value="1"/>
</dbReference>
<feature type="transmembrane region" description="Helical" evidence="10">
    <location>
        <begin position="388"/>
        <end position="406"/>
    </location>
</feature>
<sequence>MSEEKKKLGVLALTALIISSSIGSGIFAISTDMAAAAAPGGALLAWLIAGIGVLALCLSIVNIGRKKPELTGIVDYAESGFGPFSGFISGWGYWLSAWLGNVAFATIMMKTIGRFLPIFGEGNNPLSIGVASLVLWALFFLVNRGIEGAASLNTIITLCKLIPLGLYIILAILFFDWNTFVSHFWGTPSGAFELGPIMEQVSGSMIVIMWVFVGIEGAAMMSDRAQSKSIIGKSTVLGLIGLMIIYVSASILPYGIMSQEEIANLATPSMGYILVDHVGQWFPILVNLALIVSIFGSWLSWTMLPAETTLVMANRELLPQRFGQLNEAGSPTYSLFFMTALTQAFMFTLLFTDQAYQFAYSLCTAAIFVSWLYVTLYQMKLSVQFKETKQLVIGILGTLFYVWAIWASGIDYFLLCLIVYLLGIILYMQARKAKGIPVQQIFTGSERILLILIVTGAGLALFRLFSGAITI</sequence>
<organism evidence="11 12">
    <name type="scientific">Streptococcus danieliae</name>
    <dbReference type="NCBI Taxonomy" id="747656"/>
    <lineage>
        <taxon>Bacteria</taxon>
        <taxon>Bacillati</taxon>
        <taxon>Bacillota</taxon>
        <taxon>Bacilli</taxon>
        <taxon>Lactobacillales</taxon>
        <taxon>Streptococcaceae</taxon>
        <taxon>Streptococcus</taxon>
    </lineage>
</organism>
<dbReference type="Proteomes" id="UP000563349">
    <property type="component" value="Unassembled WGS sequence"/>
</dbReference>
<feature type="transmembrane region" description="Helical" evidence="10">
    <location>
        <begin position="155"/>
        <end position="177"/>
    </location>
</feature>
<feature type="transmembrane region" description="Helical" evidence="10">
    <location>
        <begin position="448"/>
        <end position="469"/>
    </location>
</feature>
<feature type="transmembrane region" description="Helical" evidence="10">
    <location>
        <begin position="333"/>
        <end position="352"/>
    </location>
</feature>
<dbReference type="Gene3D" id="1.20.1740.10">
    <property type="entry name" value="Amino acid/polyamine transporter I"/>
    <property type="match status" value="1"/>
</dbReference>
<keyword evidence="6" id="KW-0029">Amino-acid transport</keyword>
<evidence type="ECO:0000256" key="7">
    <source>
        <dbReference type="ARBA" id="ARBA00022989"/>
    </source>
</evidence>
<dbReference type="PANTHER" id="PTHR42770:SF4">
    <property type="entry name" value="ARGININE_ORNITHINE ANTIPORTER-RELATED"/>
    <property type="match status" value="1"/>
</dbReference>
<dbReference type="GO" id="GO:1903826">
    <property type="term" value="P:L-arginine transmembrane transport"/>
    <property type="evidence" value="ECO:0007669"/>
    <property type="project" value="InterPro"/>
</dbReference>
<dbReference type="InterPro" id="IPR004754">
    <property type="entry name" value="Amino_acid_antiprt"/>
</dbReference>
<dbReference type="PANTHER" id="PTHR42770">
    <property type="entry name" value="AMINO ACID TRANSPORTER-RELATED"/>
    <property type="match status" value="1"/>
</dbReference>
<comment type="similarity">
    <text evidence="2">Belongs to the amino acid-polyamine-organocation (APC) superfamily. Basic amino acid/polyamine antiporter (APA) (TC 2.A.3.2) family.</text>
</comment>
<evidence type="ECO:0000256" key="4">
    <source>
        <dbReference type="ARBA" id="ARBA00022475"/>
    </source>
</evidence>
<evidence type="ECO:0000313" key="12">
    <source>
        <dbReference type="Proteomes" id="UP000563349"/>
    </source>
</evidence>
<evidence type="ECO:0000256" key="1">
    <source>
        <dbReference type="ARBA" id="ARBA00004651"/>
    </source>
</evidence>
<feature type="transmembrane region" description="Helical" evidence="10">
    <location>
        <begin position="358"/>
        <end position="376"/>
    </location>
</feature>
<feature type="transmembrane region" description="Helical" evidence="10">
    <location>
        <begin position="84"/>
        <end position="106"/>
    </location>
</feature>
<keyword evidence="3" id="KW-0813">Transport</keyword>
<evidence type="ECO:0000256" key="9">
    <source>
        <dbReference type="NCBIfam" id="TIGR03810"/>
    </source>
</evidence>
<protein>
    <recommendedName>
        <fullName evidence="9">Arginine-ornithine antiporter</fullName>
    </recommendedName>
</protein>
<comment type="caution">
    <text evidence="11">The sequence shown here is derived from an EMBL/GenBank/DDBJ whole genome shotgun (WGS) entry which is preliminary data.</text>
</comment>
<dbReference type="Pfam" id="PF13520">
    <property type="entry name" value="AA_permease_2"/>
    <property type="match status" value="1"/>
</dbReference>
<dbReference type="EMBL" id="JACBYG010000043">
    <property type="protein sequence ID" value="NYS49230.1"/>
    <property type="molecule type" value="Genomic_DNA"/>
</dbReference>
<name>A0A7Z0LD87_9STRE</name>
<feature type="transmembrane region" description="Helical" evidence="10">
    <location>
        <begin position="236"/>
        <end position="256"/>
    </location>
</feature>
<feature type="transmembrane region" description="Helical" evidence="10">
    <location>
        <begin position="126"/>
        <end position="143"/>
    </location>
</feature>
<keyword evidence="8 10" id="KW-0472">Membrane</keyword>
<evidence type="ECO:0000256" key="5">
    <source>
        <dbReference type="ARBA" id="ARBA00022692"/>
    </source>
</evidence>
<reference evidence="11 12" key="1">
    <citation type="submission" date="2020-07" db="EMBL/GenBank/DDBJ databases">
        <title>MOT database genomes.</title>
        <authorList>
            <person name="Joseph S."/>
            <person name="Aduse-Opoku J."/>
            <person name="Hashim A."/>
            <person name="Wade W."/>
            <person name="Curtis M."/>
        </authorList>
    </citation>
    <scope>NUCLEOTIDE SEQUENCE [LARGE SCALE GENOMIC DNA]</scope>
    <source>
        <strain evidence="11 12">CCW311</strain>
    </source>
</reference>
<dbReference type="InterPro" id="IPR022461">
    <property type="entry name" value="Arg/Orn_antiprt_ArcD"/>
</dbReference>
<dbReference type="GO" id="GO:0043858">
    <property type="term" value="F:arginine:ornithine antiporter activity"/>
    <property type="evidence" value="ECO:0007669"/>
    <property type="project" value="UniProtKB-UniRule"/>
</dbReference>
<dbReference type="GO" id="GO:0005886">
    <property type="term" value="C:plasma membrane"/>
    <property type="evidence" value="ECO:0007669"/>
    <property type="project" value="UniProtKB-SubCell"/>
</dbReference>
<feature type="transmembrane region" description="Helical" evidence="10">
    <location>
        <begin position="44"/>
        <end position="63"/>
    </location>
</feature>
<dbReference type="InterPro" id="IPR002293">
    <property type="entry name" value="AA/rel_permease1"/>
</dbReference>
<evidence type="ECO:0000256" key="10">
    <source>
        <dbReference type="SAM" id="Phobius"/>
    </source>
</evidence>
<dbReference type="NCBIfam" id="TIGR03810">
    <property type="entry name" value="arg_ornith_anti"/>
    <property type="match status" value="1"/>
</dbReference>
<keyword evidence="5 10" id="KW-0812">Transmembrane</keyword>
<comment type="subcellular location">
    <subcellularLocation>
        <location evidence="1">Cell membrane</location>
        <topology evidence="1">Multi-pass membrane protein</topology>
    </subcellularLocation>
</comment>
<proteinExistence type="inferred from homology"/>
<evidence type="ECO:0000313" key="11">
    <source>
        <dbReference type="EMBL" id="NYS49230.1"/>
    </source>
</evidence>
<keyword evidence="7 10" id="KW-1133">Transmembrane helix</keyword>
<evidence type="ECO:0000256" key="6">
    <source>
        <dbReference type="ARBA" id="ARBA00022970"/>
    </source>
</evidence>
<dbReference type="GO" id="GO:0006527">
    <property type="term" value="P:L-arginine catabolic process"/>
    <property type="evidence" value="ECO:0007669"/>
    <property type="project" value="UniProtKB-UniRule"/>
</dbReference>
<evidence type="ECO:0000256" key="2">
    <source>
        <dbReference type="ARBA" id="ARBA00008220"/>
    </source>
</evidence>
<feature type="transmembrane region" description="Helical" evidence="10">
    <location>
        <begin position="412"/>
        <end position="428"/>
    </location>
</feature>
<dbReference type="AlphaFoldDB" id="A0A7Z0LD87"/>
<keyword evidence="12" id="KW-1185">Reference proteome</keyword>
<evidence type="ECO:0000256" key="3">
    <source>
        <dbReference type="ARBA" id="ARBA00022448"/>
    </source>
</evidence>
<accession>A0A7Z0LD87</accession>
<dbReference type="InterPro" id="IPR050367">
    <property type="entry name" value="APC_superfamily"/>
</dbReference>
<dbReference type="NCBIfam" id="TIGR00905">
    <property type="entry name" value="2A0302"/>
    <property type="match status" value="1"/>
</dbReference>
<keyword evidence="4" id="KW-1003">Cell membrane</keyword>
<gene>
    <name evidence="11" type="primary">arcD</name>
    <name evidence="11" type="ORF">HZY93_04485</name>
</gene>
<evidence type="ECO:0000256" key="8">
    <source>
        <dbReference type="ARBA" id="ARBA00023136"/>
    </source>
</evidence>
<dbReference type="RefSeq" id="WP_179923838.1">
    <property type="nucleotide sequence ID" value="NZ_CP128228.1"/>
</dbReference>
<feature type="transmembrane region" description="Helical" evidence="10">
    <location>
        <begin position="284"/>
        <end position="312"/>
    </location>
</feature>
<feature type="transmembrane region" description="Helical" evidence="10">
    <location>
        <begin position="197"/>
        <end position="215"/>
    </location>
</feature>